<dbReference type="GO" id="GO:0003723">
    <property type="term" value="F:RNA binding"/>
    <property type="evidence" value="ECO:0007669"/>
    <property type="project" value="UniProtKB-KW"/>
</dbReference>
<gene>
    <name evidence="3" type="ORF">O181_048946</name>
</gene>
<keyword evidence="1" id="KW-0694">RNA-binding</keyword>
<name>A0A9Q3HKW3_9BASI</name>
<dbReference type="InterPro" id="IPR012337">
    <property type="entry name" value="RNaseH-like_sf"/>
</dbReference>
<sequence length="183" mass="21052">MIHIKEPKSPWEVVHMDLVTALPPSCDKSYNACLVIVDRYRKTPMFLPCHKDDTAMDTAPLLWNRVISHTRLFKSIISDRDPKFTSALWTNLHRLFGTKLSSSTAYHPQKDGLAERMIQTLEDMIRRFCDYGLGFKDSDGFTHDWCTLIPELELAYKTSVHYFTGQSPAMLESDGIQDSQKTH</sequence>
<dbReference type="Proteomes" id="UP000765509">
    <property type="component" value="Unassembled WGS sequence"/>
</dbReference>
<dbReference type="InterPro" id="IPR001584">
    <property type="entry name" value="Integrase_cat-core"/>
</dbReference>
<dbReference type="GO" id="GO:0015074">
    <property type="term" value="P:DNA integration"/>
    <property type="evidence" value="ECO:0007669"/>
    <property type="project" value="InterPro"/>
</dbReference>
<dbReference type="SUPFAM" id="SSF53098">
    <property type="entry name" value="Ribonuclease H-like"/>
    <property type="match status" value="1"/>
</dbReference>
<reference evidence="3" key="1">
    <citation type="submission" date="2021-03" db="EMBL/GenBank/DDBJ databases">
        <title>Draft genome sequence of rust myrtle Austropuccinia psidii MF-1, a brazilian biotype.</title>
        <authorList>
            <person name="Quecine M.C."/>
            <person name="Pachon D.M.R."/>
            <person name="Bonatelli M.L."/>
            <person name="Correr F.H."/>
            <person name="Franceschini L.M."/>
            <person name="Leite T.F."/>
            <person name="Margarido G.R.A."/>
            <person name="Almeida C.A."/>
            <person name="Ferrarezi J.A."/>
            <person name="Labate C.A."/>
        </authorList>
    </citation>
    <scope>NUCLEOTIDE SEQUENCE</scope>
    <source>
        <strain evidence="3">MF-1</strain>
    </source>
</reference>
<dbReference type="InterPro" id="IPR050951">
    <property type="entry name" value="Retrovirus_Pol_polyprotein"/>
</dbReference>
<evidence type="ECO:0000259" key="2">
    <source>
        <dbReference type="PROSITE" id="PS50994"/>
    </source>
</evidence>
<organism evidence="3 4">
    <name type="scientific">Austropuccinia psidii MF-1</name>
    <dbReference type="NCBI Taxonomy" id="1389203"/>
    <lineage>
        <taxon>Eukaryota</taxon>
        <taxon>Fungi</taxon>
        <taxon>Dikarya</taxon>
        <taxon>Basidiomycota</taxon>
        <taxon>Pucciniomycotina</taxon>
        <taxon>Pucciniomycetes</taxon>
        <taxon>Pucciniales</taxon>
        <taxon>Sphaerophragmiaceae</taxon>
        <taxon>Austropuccinia</taxon>
    </lineage>
</organism>
<dbReference type="GO" id="GO:0005634">
    <property type="term" value="C:nucleus"/>
    <property type="evidence" value="ECO:0007669"/>
    <property type="project" value="UniProtKB-ARBA"/>
</dbReference>
<dbReference type="AlphaFoldDB" id="A0A9Q3HKW3"/>
<dbReference type="Gene3D" id="3.30.420.10">
    <property type="entry name" value="Ribonuclease H-like superfamily/Ribonuclease H"/>
    <property type="match status" value="1"/>
</dbReference>
<dbReference type="EMBL" id="AVOT02020835">
    <property type="protein sequence ID" value="MBW0509231.1"/>
    <property type="molecule type" value="Genomic_DNA"/>
</dbReference>
<dbReference type="InterPro" id="IPR036397">
    <property type="entry name" value="RNaseH_sf"/>
</dbReference>
<keyword evidence="4" id="KW-1185">Reference proteome</keyword>
<proteinExistence type="predicted"/>
<dbReference type="PROSITE" id="PS50994">
    <property type="entry name" value="INTEGRASE"/>
    <property type="match status" value="1"/>
</dbReference>
<evidence type="ECO:0000313" key="4">
    <source>
        <dbReference type="Proteomes" id="UP000765509"/>
    </source>
</evidence>
<protein>
    <recommendedName>
        <fullName evidence="2">Integrase catalytic domain-containing protein</fullName>
    </recommendedName>
</protein>
<evidence type="ECO:0000313" key="3">
    <source>
        <dbReference type="EMBL" id="MBW0509231.1"/>
    </source>
</evidence>
<evidence type="ECO:0000256" key="1">
    <source>
        <dbReference type="ARBA" id="ARBA00022884"/>
    </source>
</evidence>
<accession>A0A9Q3HKW3</accession>
<feature type="domain" description="Integrase catalytic" evidence="2">
    <location>
        <begin position="6"/>
        <end position="176"/>
    </location>
</feature>
<dbReference type="OrthoDB" id="2273864at2759"/>
<comment type="caution">
    <text evidence="3">The sequence shown here is derived from an EMBL/GenBank/DDBJ whole genome shotgun (WGS) entry which is preliminary data.</text>
</comment>
<dbReference type="PANTHER" id="PTHR37984">
    <property type="entry name" value="PROTEIN CBG26694"/>
    <property type="match status" value="1"/>
</dbReference>
<dbReference type="PANTHER" id="PTHR37984:SF15">
    <property type="entry name" value="INTEGRASE CATALYTIC DOMAIN-CONTAINING PROTEIN"/>
    <property type="match status" value="1"/>
</dbReference>